<sequence length="362" mass="41201">MELKKRLTKIAFKIHGWIGLTTGALLLLFGLTGAMLMFRADLDHYFNNDLHMLQPGSTQVPVDSIYRMLVRSHPNLKKIVLHDFPVDRYDSYEFMLYKNQQGITDNYLYFVFVNPYTGKILKEGSYQDIVPSFFRWLYSFHYSLQLGAPGKLIAAIVGLVMLLSLVTGTIVYRKHFWAALRFKAGLNFKNRRTAVSSLHRIIGVWAVVFNFVLFFTGFWMNKDFFRPGAWAIKEPILNQGTPANIDSVISKASAVRGFTPIAVTLPTLPGQDILVRGKMAATSFFLLQGKASDISFSAITGQLKEIRVIDQQSREKRFDWEIYQLHIGAFGGNFVRWLYVVLGLSPGVLALTGALLWLKRKR</sequence>
<evidence type="ECO:0000313" key="2">
    <source>
        <dbReference type="Proteomes" id="UP000281028"/>
    </source>
</evidence>
<name>A0A433WB17_9BACT</name>
<proteinExistence type="predicted"/>
<dbReference type="Pfam" id="PF03929">
    <property type="entry name" value="PepSY_TM"/>
    <property type="match status" value="1"/>
</dbReference>
<organism evidence="1 2">
    <name type="scientific">Chitinophaga solisilvae</name>
    <dbReference type="NCBI Taxonomy" id="1233460"/>
    <lineage>
        <taxon>Bacteria</taxon>
        <taxon>Pseudomonadati</taxon>
        <taxon>Bacteroidota</taxon>
        <taxon>Chitinophagia</taxon>
        <taxon>Chitinophagales</taxon>
        <taxon>Chitinophagaceae</taxon>
        <taxon>Chitinophaga</taxon>
    </lineage>
</organism>
<evidence type="ECO:0000313" key="1">
    <source>
        <dbReference type="EMBL" id="NSL87155.1"/>
    </source>
</evidence>
<dbReference type="AlphaFoldDB" id="A0A433WB17"/>
<accession>A0A433WB17</accession>
<reference evidence="1" key="1">
    <citation type="submission" date="2020-05" db="EMBL/GenBank/DDBJ databases">
        <title>Chitinophaga laudate sp. nov., isolated from a tropical peat swamp.</title>
        <authorList>
            <person name="Goh C.B.S."/>
            <person name="Lee M.S."/>
            <person name="Parimannan S."/>
            <person name="Pasbakhsh P."/>
            <person name="Yule C.M."/>
            <person name="Rajandas H."/>
            <person name="Loke S."/>
            <person name="Croft L."/>
            <person name="Tan J.B.L."/>
        </authorList>
    </citation>
    <scope>NUCLEOTIDE SEQUENCE</scope>
    <source>
        <strain evidence="1">Mgbs1</strain>
    </source>
</reference>
<dbReference type="Proteomes" id="UP000281028">
    <property type="component" value="Unassembled WGS sequence"/>
</dbReference>
<protein>
    <submittedName>
        <fullName evidence="1">PepSY domain-containing protein</fullName>
    </submittedName>
</protein>
<gene>
    <name evidence="1" type="ORF">ECE50_009960</name>
</gene>
<comment type="caution">
    <text evidence="1">The sequence shown here is derived from an EMBL/GenBank/DDBJ whole genome shotgun (WGS) entry which is preliminary data.</text>
</comment>
<keyword evidence="2" id="KW-1185">Reference proteome</keyword>
<dbReference type="EMBL" id="RIAR02000001">
    <property type="protein sequence ID" value="NSL87155.1"/>
    <property type="molecule type" value="Genomic_DNA"/>
</dbReference>
<dbReference type="OrthoDB" id="6307929at2"/>
<dbReference type="InterPro" id="IPR005625">
    <property type="entry name" value="PepSY-ass_TM"/>
</dbReference>
<dbReference type="PANTHER" id="PTHR34219">
    <property type="entry name" value="IRON-REGULATED INNER MEMBRANE PROTEIN-RELATED"/>
    <property type="match status" value="1"/>
</dbReference>